<organism evidence="2 3">
    <name type="scientific">Colocasia esculenta</name>
    <name type="common">Wild taro</name>
    <name type="synonym">Arum esculentum</name>
    <dbReference type="NCBI Taxonomy" id="4460"/>
    <lineage>
        <taxon>Eukaryota</taxon>
        <taxon>Viridiplantae</taxon>
        <taxon>Streptophyta</taxon>
        <taxon>Embryophyta</taxon>
        <taxon>Tracheophyta</taxon>
        <taxon>Spermatophyta</taxon>
        <taxon>Magnoliopsida</taxon>
        <taxon>Liliopsida</taxon>
        <taxon>Araceae</taxon>
        <taxon>Aroideae</taxon>
        <taxon>Colocasieae</taxon>
        <taxon>Colocasia</taxon>
    </lineage>
</organism>
<keyword evidence="3" id="KW-1185">Reference proteome</keyword>
<dbReference type="EMBL" id="NMUH01000202">
    <property type="protein sequence ID" value="MQL74338.1"/>
    <property type="molecule type" value="Genomic_DNA"/>
</dbReference>
<feature type="compositionally biased region" description="Basic and acidic residues" evidence="1">
    <location>
        <begin position="17"/>
        <end position="29"/>
    </location>
</feature>
<proteinExistence type="predicted"/>
<comment type="caution">
    <text evidence="2">The sequence shown here is derived from an EMBL/GenBank/DDBJ whole genome shotgun (WGS) entry which is preliminary data.</text>
</comment>
<sequence>MAQQAVFSRLSRQHILSRSDHDRIPRRDLPAQSDEPVATIKRPRHDLPAQIDKPVAFCTRPIVISSDPVATLTRVRKLDDVTDNNGTGPE</sequence>
<accession>A0A843TRX4</accession>
<evidence type="ECO:0000256" key="1">
    <source>
        <dbReference type="SAM" id="MobiDB-lite"/>
    </source>
</evidence>
<evidence type="ECO:0000313" key="3">
    <source>
        <dbReference type="Proteomes" id="UP000652761"/>
    </source>
</evidence>
<protein>
    <submittedName>
        <fullName evidence="2">Uncharacterized protein</fullName>
    </submittedName>
</protein>
<gene>
    <name evidence="2" type="ORF">Taro_006694</name>
</gene>
<name>A0A843TRX4_COLES</name>
<reference evidence="2" key="1">
    <citation type="submission" date="2017-07" db="EMBL/GenBank/DDBJ databases">
        <title>Taro Niue Genome Assembly and Annotation.</title>
        <authorList>
            <person name="Atibalentja N."/>
            <person name="Keating K."/>
            <person name="Fields C.J."/>
        </authorList>
    </citation>
    <scope>NUCLEOTIDE SEQUENCE</scope>
    <source>
        <strain evidence="2">Niue_2</strain>
        <tissue evidence="2">Leaf</tissue>
    </source>
</reference>
<evidence type="ECO:0000313" key="2">
    <source>
        <dbReference type="EMBL" id="MQL74338.1"/>
    </source>
</evidence>
<feature type="region of interest" description="Disordered" evidence="1">
    <location>
        <begin position="1"/>
        <end position="37"/>
    </location>
</feature>
<dbReference type="AlphaFoldDB" id="A0A843TRX4"/>
<dbReference type="Proteomes" id="UP000652761">
    <property type="component" value="Unassembled WGS sequence"/>
</dbReference>